<proteinExistence type="inferred from homology"/>
<comment type="subunit">
    <text evidence="2">Heterodimer of SbcC and SbcD.</text>
</comment>
<dbReference type="GO" id="GO:0006302">
    <property type="term" value="P:double-strand break repair"/>
    <property type="evidence" value="ECO:0007669"/>
    <property type="project" value="InterPro"/>
</dbReference>
<comment type="similarity">
    <text evidence="1">Belongs to the SMC family. SbcC subfamily.</text>
</comment>
<evidence type="ECO:0000256" key="4">
    <source>
        <dbReference type="SAM" id="Coils"/>
    </source>
</evidence>
<evidence type="ECO:0000259" key="5">
    <source>
        <dbReference type="Pfam" id="PF13476"/>
    </source>
</evidence>
<feature type="coiled-coil region" evidence="4">
    <location>
        <begin position="532"/>
        <end position="559"/>
    </location>
</feature>
<dbReference type="AlphaFoldDB" id="A0A0J8DBU9"/>
<protein>
    <recommendedName>
        <fullName evidence="3">Nuclease SbcCD subunit C</fullName>
    </recommendedName>
</protein>
<dbReference type="Pfam" id="PF13558">
    <property type="entry name" value="SbcC_Walker_B"/>
    <property type="match status" value="1"/>
</dbReference>
<dbReference type="STRING" id="1121307.CLCY_8c00790"/>
<dbReference type="RefSeq" id="WP_048569158.1">
    <property type="nucleotide sequence ID" value="NZ_LFVU01000001.1"/>
</dbReference>
<dbReference type="PANTHER" id="PTHR32114">
    <property type="entry name" value="ABC TRANSPORTER ABCH.3"/>
    <property type="match status" value="1"/>
</dbReference>
<feature type="coiled-coil region" evidence="4">
    <location>
        <begin position="771"/>
        <end position="827"/>
    </location>
</feature>
<dbReference type="EMBL" id="LFVU01000001">
    <property type="protein sequence ID" value="KMT23342.1"/>
    <property type="molecule type" value="Genomic_DNA"/>
</dbReference>
<dbReference type="PATRIC" id="fig|1121307.3.peg.2535"/>
<feature type="coiled-coil region" evidence="4">
    <location>
        <begin position="332"/>
        <end position="383"/>
    </location>
</feature>
<evidence type="ECO:0000256" key="3">
    <source>
        <dbReference type="ARBA" id="ARBA00013368"/>
    </source>
</evidence>
<name>A0A0J8DBU9_CLOCY</name>
<accession>A0A0J8DBU9</accession>
<sequence length="1038" mass="119421">MKPLKLTINAFGPYAKPQEIDFTKMDSIYLITGPTGAGKTTIFDAISFALFGETSGSDREQKDLKSDFADGGEVTFVELEFLLHGEIYTIRREPTQTMKGRKTKRNHAVELHLPNEKLLNKVHEVQEKIEELLGLNVEQFRQIVMLPQGEFKKLIESSTEEKERIFRKIFSSKIYKDFQDKLKDKSILMRRELEKYRDRRITLLQKIESGDNLKLKSLVESENMNIQEILLEVKEILEEDKKTLKKLEDDKINKTKEIEDKLKRIEKYKELNNKIQRISDLKLSLESLLSKEEEILSYEKKSLMAKKANEAKLLEENLIGAKNFATRKLEEKLLAQSLIEEKEKTLRDLSKELTLQESKEDERKSLEKKLHSLESQVNVFKEYEEKSYRLQEEEKILKTIEDSLRENYKLKQEKEVNLVDIESFLNENKCVEVDILSLEGKVKEKKEDLNLLRDFYKKIEVLKMNIEKKEELSKEYSIISSNYLKKNNYYEEKSEEIKLESAGILAKALVEGEPCLVCGSIHHPNKARVSASTLSEKELKVLKDDLEKVKANKEELLKSVTAVKVKIDEMLKGVILEGFKKFLGVDDFSIEEIDILQGDITNKGGAIRSELEKDEKELADKNLLLKAKSLKVSDREKILLSIQDVDREIKSLEIKNREVFAKCETLRESKKSLEKSINGEVSSLKELEILIQNTKKSISAMEESLRRIREVERKATIELTSAIKNLENKLEELKEAEIQVKSREEIFYDKLNSLGFTYEVFKESLLDSKDIDVIDNNIKEYRDELLTSREQIKVLEEETLGKEKIDTEEFENEKSILQEKLKEIENEEKIVYSRCDNNSKIVKMVEELSSGIGSKEEKYSIISELSNIANGFNPKKITFERYVLAHHFGEILEAANIRFKAMTNERYYLERKVDITDARKSQGLDFDVYDNYTGKTRSIKSLSGGESFKASLALALGLSDVIGASSGGVRIDTMFIDEGFGTLDPESLEKAIETLLELGAVGKVVGVISHVSELSERIMSRIEVSKDKKGSNIATCES</sequence>
<dbReference type="InterPro" id="IPR027417">
    <property type="entry name" value="P-loop_NTPase"/>
</dbReference>
<evidence type="ECO:0000313" key="6">
    <source>
        <dbReference type="EMBL" id="KMT23342.1"/>
    </source>
</evidence>
<dbReference type="Pfam" id="PF13476">
    <property type="entry name" value="AAA_23"/>
    <property type="match status" value="1"/>
</dbReference>
<dbReference type="OrthoDB" id="9795626at2"/>
<keyword evidence="4" id="KW-0175">Coiled coil</keyword>
<evidence type="ECO:0000313" key="7">
    <source>
        <dbReference type="Proteomes" id="UP000036756"/>
    </source>
</evidence>
<dbReference type="Gene3D" id="3.40.50.300">
    <property type="entry name" value="P-loop containing nucleotide triphosphate hydrolases"/>
    <property type="match status" value="2"/>
</dbReference>
<organism evidence="6 7">
    <name type="scientific">Clostridium cylindrosporum DSM 605</name>
    <dbReference type="NCBI Taxonomy" id="1121307"/>
    <lineage>
        <taxon>Bacteria</taxon>
        <taxon>Bacillati</taxon>
        <taxon>Bacillota</taxon>
        <taxon>Clostridia</taxon>
        <taxon>Eubacteriales</taxon>
        <taxon>Clostridiaceae</taxon>
        <taxon>Clostridium</taxon>
    </lineage>
</organism>
<gene>
    <name evidence="6" type="primary">sbcC</name>
    <name evidence="6" type="ORF">CLCY_8c00790</name>
</gene>
<evidence type="ECO:0000256" key="2">
    <source>
        <dbReference type="ARBA" id="ARBA00011322"/>
    </source>
</evidence>
<comment type="caution">
    <text evidence="6">The sequence shown here is derived from an EMBL/GenBank/DDBJ whole genome shotgun (WGS) entry which is preliminary data.</text>
</comment>
<dbReference type="InterPro" id="IPR038729">
    <property type="entry name" value="Rad50/SbcC_AAA"/>
</dbReference>
<evidence type="ECO:0000256" key="1">
    <source>
        <dbReference type="ARBA" id="ARBA00006930"/>
    </source>
</evidence>
<dbReference type="GO" id="GO:0016887">
    <property type="term" value="F:ATP hydrolysis activity"/>
    <property type="evidence" value="ECO:0007669"/>
    <property type="project" value="InterPro"/>
</dbReference>
<feature type="domain" description="Rad50/SbcC-type AAA" evidence="5">
    <location>
        <begin position="5"/>
        <end position="208"/>
    </location>
</feature>
<feature type="coiled-coil region" evidence="4">
    <location>
        <begin position="608"/>
        <end position="746"/>
    </location>
</feature>
<feature type="coiled-coil region" evidence="4">
    <location>
        <begin position="219"/>
        <end position="288"/>
    </location>
</feature>
<dbReference type="PANTHER" id="PTHR32114:SF2">
    <property type="entry name" value="ABC TRANSPORTER ABCH.3"/>
    <property type="match status" value="1"/>
</dbReference>
<dbReference type="SUPFAM" id="SSF52540">
    <property type="entry name" value="P-loop containing nucleoside triphosphate hydrolases"/>
    <property type="match status" value="1"/>
</dbReference>
<dbReference type="Proteomes" id="UP000036756">
    <property type="component" value="Unassembled WGS sequence"/>
</dbReference>
<keyword evidence="7" id="KW-1185">Reference proteome</keyword>
<reference evidence="6 7" key="1">
    <citation type="submission" date="2015-06" db="EMBL/GenBank/DDBJ databases">
        <title>Draft genome sequence of the purine-degrading Clostridium cylindrosporum HC-1 (DSM 605).</title>
        <authorList>
            <person name="Poehlein A."/>
            <person name="Schiel-Bengelsdorf B."/>
            <person name="Bengelsdorf F."/>
            <person name="Daniel R."/>
            <person name="Duerre P."/>
        </authorList>
    </citation>
    <scope>NUCLEOTIDE SEQUENCE [LARGE SCALE GENOMIC DNA]</scope>
    <source>
        <strain evidence="6 7">DSM 605</strain>
    </source>
</reference>